<feature type="domain" description="PIN like" evidence="2">
    <location>
        <begin position="24"/>
        <end position="135"/>
    </location>
</feature>
<accession>A0AAN0YM00</accession>
<dbReference type="KEGG" id="ptl:AOT13_05700"/>
<evidence type="ECO:0000313" key="3">
    <source>
        <dbReference type="EMBL" id="ANZ29630.1"/>
    </source>
</evidence>
<dbReference type="EMBL" id="CP016622">
    <property type="protein sequence ID" value="ANZ29630.1"/>
    <property type="molecule type" value="Genomic_DNA"/>
</dbReference>
<keyword evidence="1" id="KW-1133">Transmembrane helix</keyword>
<evidence type="ECO:0000313" key="4">
    <source>
        <dbReference type="Proteomes" id="UP000093052"/>
    </source>
</evidence>
<keyword evidence="4" id="KW-1185">Reference proteome</keyword>
<proteinExistence type="predicted"/>
<dbReference type="Pfam" id="PF18476">
    <property type="entry name" value="PIN_8"/>
    <property type="match status" value="1"/>
</dbReference>
<keyword evidence="1" id="KW-0812">Transmembrane</keyword>
<keyword evidence="1" id="KW-0472">Membrane</keyword>
<feature type="transmembrane region" description="Helical" evidence="1">
    <location>
        <begin position="106"/>
        <end position="125"/>
    </location>
</feature>
<dbReference type="AlphaFoldDB" id="A0AAN0YM00"/>
<name>A0AAN0YM00_PARTM</name>
<dbReference type="Proteomes" id="UP000093052">
    <property type="component" value="Chromosome"/>
</dbReference>
<reference evidence="4" key="1">
    <citation type="journal article" date="2016" name="Genome Announc.">
        <title>Complete Genome Sequence of Geobacillus thermoglucosidasius NCIMB 11955, the Progenitor of a Bioethanol Production Strain.</title>
        <authorList>
            <person name="Sheng L."/>
            <person name="Zhang Y."/>
            <person name="Minton N.P."/>
        </authorList>
    </citation>
    <scope>NUCLEOTIDE SEQUENCE [LARGE SCALE GENOMIC DNA]</scope>
    <source>
        <strain evidence="4">NCIMB 11955</strain>
    </source>
</reference>
<sequence length="148" mass="18039">MKKMFAGFLEYTEEEFKELWEQAIFVVDTNVLINFYKYTNKETTQNLFDILKELKKANRLWIPHQVALEYFFNYENNMYKQNEGYHLLGKKLKNLKEDAKKSLTKFKVNIHILILIIFSFLLKTWNSHVKNYKNNWIKKLRACQMLKQ</sequence>
<evidence type="ECO:0000259" key="2">
    <source>
        <dbReference type="Pfam" id="PF18476"/>
    </source>
</evidence>
<protein>
    <recommendedName>
        <fullName evidence="2">PIN like domain-containing protein</fullName>
    </recommendedName>
</protein>
<dbReference type="InterPro" id="IPR041578">
    <property type="entry name" value="PIN_8"/>
</dbReference>
<gene>
    <name evidence="3" type="ORF">BCV53_05710</name>
</gene>
<evidence type="ECO:0000256" key="1">
    <source>
        <dbReference type="SAM" id="Phobius"/>
    </source>
</evidence>
<organism evidence="3 4">
    <name type="scientific">Parageobacillus thermoglucosidasius</name>
    <name type="common">Geobacillus thermoglucosidasius</name>
    <dbReference type="NCBI Taxonomy" id="1426"/>
    <lineage>
        <taxon>Bacteria</taxon>
        <taxon>Bacillati</taxon>
        <taxon>Bacillota</taxon>
        <taxon>Bacilli</taxon>
        <taxon>Bacillales</taxon>
        <taxon>Anoxybacillaceae</taxon>
        <taxon>Parageobacillus</taxon>
    </lineage>
</organism>